<keyword evidence="1" id="KW-1133">Transmembrane helix</keyword>
<protein>
    <recommendedName>
        <fullName evidence="2">Signal transduction histidine kinase internal region domain-containing protein</fullName>
    </recommendedName>
</protein>
<evidence type="ECO:0000313" key="3">
    <source>
        <dbReference type="EMBL" id="TKB98651.1"/>
    </source>
</evidence>
<dbReference type="PANTHER" id="PTHR34220:SF7">
    <property type="entry name" value="SENSOR HISTIDINE KINASE YPDA"/>
    <property type="match status" value="1"/>
</dbReference>
<dbReference type="OrthoDB" id="9792992at2"/>
<feature type="transmembrane region" description="Helical" evidence="1">
    <location>
        <begin position="51"/>
        <end position="70"/>
    </location>
</feature>
<organism evidence="3 4">
    <name type="scientific">Pedobacter cryophilus</name>
    <dbReference type="NCBI Taxonomy" id="2571271"/>
    <lineage>
        <taxon>Bacteria</taxon>
        <taxon>Pseudomonadati</taxon>
        <taxon>Bacteroidota</taxon>
        <taxon>Sphingobacteriia</taxon>
        <taxon>Sphingobacteriales</taxon>
        <taxon>Sphingobacteriaceae</taxon>
        <taxon>Pedobacter</taxon>
    </lineage>
</organism>
<sequence>MKTMRDISDLLLDLKNSKTIFFHLLGWLIFITYEVSLAASFYGYFHHFLDYLIHYLLYATLFYIHTYLVLNRMVKKTLKSIHKLALAIILELFFYYLCGYGIYYLLFYLQINPLALSPTNPVFLLASIYRALYILGLSTAYWTALTVIQKNKNISALEKTQLTSELEAIQLKTDLLLTENAFIKAQIHPHALFNQLNFLYNEIRKVDKNIASHLLSFAELMRYNLMGKSSTSTVPLKDELNYISHFIKLQLLRKSFHIVVKNFIEPQDKNPFILPYILITVVENMFQHGELSDAKQPGRIHLSFRKGYFLLKTSNPIRKDQQSGNSLGLLNLTKRLALFYPQQHEMVYYQKNHTFFLRLKINLSKPQAYV</sequence>
<dbReference type="Proteomes" id="UP000308181">
    <property type="component" value="Unassembled WGS sequence"/>
</dbReference>
<keyword evidence="1" id="KW-0812">Transmembrane</keyword>
<feature type="transmembrane region" description="Helical" evidence="1">
    <location>
        <begin position="20"/>
        <end position="45"/>
    </location>
</feature>
<dbReference type="AlphaFoldDB" id="A0A4U1C0C9"/>
<dbReference type="InterPro" id="IPR050640">
    <property type="entry name" value="Bact_2-comp_sensor_kinase"/>
</dbReference>
<name>A0A4U1C0C9_9SPHI</name>
<dbReference type="Pfam" id="PF06580">
    <property type="entry name" value="His_kinase"/>
    <property type="match status" value="1"/>
</dbReference>
<feature type="transmembrane region" description="Helical" evidence="1">
    <location>
        <begin position="82"/>
        <end position="107"/>
    </location>
</feature>
<proteinExistence type="predicted"/>
<keyword evidence="4" id="KW-1185">Reference proteome</keyword>
<accession>A0A4U1C0C9</accession>
<dbReference type="EMBL" id="SWBP01000002">
    <property type="protein sequence ID" value="TKB98651.1"/>
    <property type="molecule type" value="Genomic_DNA"/>
</dbReference>
<dbReference type="GO" id="GO:0016020">
    <property type="term" value="C:membrane"/>
    <property type="evidence" value="ECO:0007669"/>
    <property type="project" value="InterPro"/>
</dbReference>
<feature type="domain" description="Signal transduction histidine kinase internal region" evidence="2">
    <location>
        <begin position="180"/>
        <end position="253"/>
    </location>
</feature>
<dbReference type="GO" id="GO:0000155">
    <property type="term" value="F:phosphorelay sensor kinase activity"/>
    <property type="evidence" value="ECO:0007669"/>
    <property type="project" value="InterPro"/>
</dbReference>
<dbReference type="PANTHER" id="PTHR34220">
    <property type="entry name" value="SENSOR HISTIDINE KINASE YPDA"/>
    <property type="match status" value="1"/>
</dbReference>
<keyword evidence="1" id="KW-0472">Membrane</keyword>
<evidence type="ECO:0000259" key="2">
    <source>
        <dbReference type="Pfam" id="PF06580"/>
    </source>
</evidence>
<evidence type="ECO:0000313" key="4">
    <source>
        <dbReference type="Proteomes" id="UP000308181"/>
    </source>
</evidence>
<dbReference type="InterPro" id="IPR010559">
    <property type="entry name" value="Sig_transdc_His_kin_internal"/>
</dbReference>
<reference evidence="3 4" key="1">
    <citation type="submission" date="2019-04" db="EMBL/GenBank/DDBJ databases">
        <title>Pedobacter sp. AR-3-17 sp. nov., isolated from Arctic soil.</title>
        <authorList>
            <person name="Dahal R.H."/>
            <person name="Kim D.-U."/>
        </authorList>
    </citation>
    <scope>NUCLEOTIDE SEQUENCE [LARGE SCALE GENOMIC DNA]</scope>
    <source>
        <strain evidence="3 4">AR-3-17</strain>
    </source>
</reference>
<evidence type="ECO:0000256" key="1">
    <source>
        <dbReference type="SAM" id="Phobius"/>
    </source>
</evidence>
<comment type="caution">
    <text evidence="3">The sequence shown here is derived from an EMBL/GenBank/DDBJ whole genome shotgun (WGS) entry which is preliminary data.</text>
</comment>
<feature type="transmembrane region" description="Helical" evidence="1">
    <location>
        <begin position="127"/>
        <end position="148"/>
    </location>
</feature>
<gene>
    <name evidence="3" type="ORF">FA046_05905</name>
</gene>